<keyword evidence="6 9" id="KW-1133">Transmembrane helix</keyword>
<dbReference type="EMBL" id="LCKF01000018">
    <property type="protein sequence ID" value="KKT91115.1"/>
    <property type="molecule type" value="Genomic_DNA"/>
</dbReference>
<dbReference type="Gene3D" id="1.20.5.1030">
    <property type="entry name" value="Preprotein translocase secy subunit"/>
    <property type="match status" value="1"/>
</dbReference>
<keyword evidence="5 9" id="KW-0653">Protein transport</keyword>
<evidence type="ECO:0000256" key="9">
    <source>
        <dbReference type="HAMAP-Rule" id="MF_00422"/>
    </source>
</evidence>
<dbReference type="Proteomes" id="UP000033966">
    <property type="component" value="Unassembled WGS sequence"/>
</dbReference>
<dbReference type="GO" id="GO:0008320">
    <property type="term" value="F:protein transmembrane transporter activity"/>
    <property type="evidence" value="ECO:0007669"/>
    <property type="project" value="UniProtKB-UniRule"/>
</dbReference>
<keyword evidence="2 9" id="KW-0813">Transport</keyword>
<dbReference type="PANTHER" id="PTHR33910">
    <property type="entry name" value="PROTEIN TRANSLOCASE SUBUNIT SECE"/>
    <property type="match status" value="1"/>
</dbReference>
<dbReference type="HAMAP" id="MF_00422">
    <property type="entry name" value="SecE"/>
    <property type="match status" value="1"/>
</dbReference>
<evidence type="ECO:0000256" key="5">
    <source>
        <dbReference type="ARBA" id="ARBA00022927"/>
    </source>
</evidence>
<organism evidence="10 11">
    <name type="scientific">Candidatus Jorgensenbacteria bacterium GW2011_GWA2_45_13</name>
    <dbReference type="NCBI Taxonomy" id="1618662"/>
    <lineage>
        <taxon>Bacteria</taxon>
        <taxon>Candidatus Joergenseniibacteriota</taxon>
    </lineage>
</organism>
<reference evidence="10 11" key="1">
    <citation type="journal article" date="2015" name="Nature">
        <title>rRNA introns, odd ribosomes, and small enigmatic genomes across a large radiation of phyla.</title>
        <authorList>
            <person name="Brown C.T."/>
            <person name="Hug L.A."/>
            <person name="Thomas B.C."/>
            <person name="Sharon I."/>
            <person name="Castelle C.J."/>
            <person name="Singh A."/>
            <person name="Wilkins M.J."/>
            <person name="Williams K.H."/>
            <person name="Banfield J.F."/>
        </authorList>
    </citation>
    <scope>NUCLEOTIDE SEQUENCE [LARGE SCALE GENOMIC DNA]</scope>
</reference>
<dbReference type="InterPro" id="IPR001901">
    <property type="entry name" value="Translocase_SecE/Sec61-g"/>
</dbReference>
<evidence type="ECO:0000313" key="10">
    <source>
        <dbReference type="EMBL" id="KKT91115.1"/>
    </source>
</evidence>
<dbReference type="PROSITE" id="PS01067">
    <property type="entry name" value="SECE_SEC61G"/>
    <property type="match status" value="1"/>
</dbReference>
<proteinExistence type="inferred from homology"/>
<dbReference type="NCBIfam" id="TIGR00964">
    <property type="entry name" value="secE_bact"/>
    <property type="match status" value="1"/>
</dbReference>
<evidence type="ECO:0000256" key="3">
    <source>
        <dbReference type="ARBA" id="ARBA00022475"/>
    </source>
</evidence>
<evidence type="ECO:0000256" key="7">
    <source>
        <dbReference type="ARBA" id="ARBA00023010"/>
    </source>
</evidence>
<evidence type="ECO:0000256" key="4">
    <source>
        <dbReference type="ARBA" id="ARBA00022692"/>
    </source>
</evidence>
<evidence type="ECO:0000256" key="6">
    <source>
        <dbReference type="ARBA" id="ARBA00022989"/>
    </source>
</evidence>
<dbReference type="Pfam" id="PF00584">
    <property type="entry name" value="SecE"/>
    <property type="match status" value="1"/>
</dbReference>
<evidence type="ECO:0000256" key="2">
    <source>
        <dbReference type="ARBA" id="ARBA00022448"/>
    </source>
</evidence>
<dbReference type="InterPro" id="IPR005807">
    <property type="entry name" value="SecE_bac"/>
</dbReference>
<dbReference type="GO" id="GO:0006605">
    <property type="term" value="P:protein targeting"/>
    <property type="evidence" value="ECO:0007669"/>
    <property type="project" value="UniProtKB-UniRule"/>
</dbReference>
<comment type="subunit">
    <text evidence="9">Component of the Sec protein translocase complex. Heterotrimer consisting of SecY, SecE and SecG subunits. The heterotrimers can form oligomers, although 1 heterotrimer is thought to be able to translocate proteins. Interacts with the ribosome. Interacts with SecDF, and other proteins may be involved. Interacts with SecA.</text>
</comment>
<accession>A0A0G1L5N9</accession>
<dbReference type="GO" id="GO:0009306">
    <property type="term" value="P:protein secretion"/>
    <property type="evidence" value="ECO:0007669"/>
    <property type="project" value="UniProtKB-UniRule"/>
</dbReference>
<evidence type="ECO:0000313" key="11">
    <source>
        <dbReference type="Proteomes" id="UP000033966"/>
    </source>
</evidence>
<keyword evidence="3 9" id="KW-1003">Cell membrane</keyword>
<evidence type="ECO:0000256" key="8">
    <source>
        <dbReference type="ARBA" id="ARBA00023136"/>
    </source>
</evidence>
<keyword evidence="4 9" id="KW-0812">Transmembrane</keyword>
<name>A0A0G1L5N9_9BACT</name>
<dbReference type="PANTHER" id="PTHR33910:SF1">
    <property type="entry name" value="PROTEIN TRANSLOCASE SUBUNIT SECE"/>
    <property type="match status" value="1"/>
</dbReference>
<keyword evidence="8 9" id="KW-0472">Membrane</keyword>
<gene>
    <name evidence="9" type="primary">secE</name>
    <name evidence="10" type="ORF">UW92_C0018G0015</name>
</gene>
<dbReference type="GO" id="GO:0065002">
    <property type="term" value="P:intracellular protein transmembrane transport"/>
    <property type="evidence" value="ECO:0007669"/>
    <property type="project" value="UniProtKB-UniRule"/>
</dbReference>
<comment type="similarity">
    <text evidence="9">Belongs to the SecE/SEC61-gamma family.</text>
</comment>
<protein>
    <recommendedName>
        <fullName evidence="9">Protein translocase subunit SecE</fullName>
    </recommendedName>
</protein>
<comment type="subcellular location">
    <subcellularLocation>
        <location evidence="9">Cell membrane</location>
        <topology evidence="9">Single-pass membrane protein</topology>
    </subcellularLocation>
    <subcellularLocation>
        <location evidence="1">Membrane</location>
    </subcellularLocation>
</comment>
<feature type="transmembrane region" description="Helical" evidence="9">
    <location>
        <begin position="29"/>
        <end position="52"/>
    </location>
</feature>
<keyword evidence="7 9" id="KW-0811">Translocation</keyword>
<comment type="function">
    <text evidence="9">Essential subunit of the Sec protein translocation channel SecYEG. Clamps together the 2 halves of SecY. May contact the channel plug during translocation.</text>
</comment>
<dbReference type="GO" id="GO:0043952">
    <property type="term" value="P:protein transport by the Sec complex"/>
    <property type="evidence" value="ECO:0007669"/>
    <property type="project" value="UniProtKB-UniRule"/>
</dbReference>
<comment type="caution">
    <text evidence="10">The sequence shown here is derived from an EMBL/GenBank/DDBJ whole genome shotgun (WGS) entry which is preliminary data.</text>
</comment>
<dbReference type="InterPro" id="IPR038379">
    <property type="entry name" value="SecE_sf"/>
</dbReference>
<dbReference type="GO" id="GO:0005886">
    <property type="term" value="C:plasma membrane"/>
    <property type="evidence" value="ECO:0007669"/>
    <property type="project" value="UniProtKB-SubCell"/>
</dbReference>
<evidence type="ECO:0000256" key="1">
    <source>
        <dbReference type="ARBA" id="ARBA00004370"/>
    </source>
</evidence>
<sequence>MERIKAFLQESKQELKRVNWPTREETTRYTLFVIFFSLGFAAVLGFLDYAFLKVLQGVVL</sequence>
<dbReference type="AlphaFoldDB" id="A0A0G1L5N9"/>